<keyword evidence="1 3" id="KW-0597">Phosphoprotein</keyword>
<evidence type="ECO:0000313" key="6">
    <source>
        <dbReference type="Proteomes" id="UP000009881"/>
    </source>
</evidence>
<dbReference type="STRING" id="1238182.C882_0308"/>
<evidence type="ECO:0000256" key="2">
    <source>
        <dbReference type="ARBA" id="ARBA00023012"/>
    </source>
</evidence>
<dbReference type="PANTHER" id="PTHR45339">
    <property type="entry name" value="HYBRID SIGNAL TRANSDUCTION HISTIDINE KINASE J"/>
    <property type="match status" value="1"/>
</dbReference>
<organism evidence="5 6">
    <name type="scientific">Caenispirillum salinarum AK4</name>
    <dbReference type="NCBI Taxonomy" id="1238182"/>
    <lineage>
        <taxon>Bacteria</taxon>
        <taxon>Pseudomonadati</taxon>
        <taxon>Pseudomonadota</taxon>
        <taxon>Alphaproteobacteria</taxon>
        <taxon>Rhodospirillales</taxon>
        <taxon>Novispirillaceae</taxon>
        <taxon>Caenispirillum</taxon>
    </lineage>
</organism>
<dbReference type="SUPFAM" id="SSF52172">
    <property type="entry name" value="CheY-like"/>
    <property type="match status" value="1"/>
</dbReference>
<evidence type="ECO:0000256" key="1">
    <source>
        <dbReference type="ARBA" id="ARBA00022553"/>
    </source>
</evidence>
<dbReference type="SMART" id="SM00448">
    <property type="entry name" value="REC"/>
    <property type="match status" value="1"/>
</dbReference>
<dbReference type="Pfam" id="PF00072">
    <property type="entry name" value="Response_reg"/>
    <property type="match status" value="1"/>
</dbReference>
<gene>
    <name evidence="5" type="ORF">C882_0308</name>
</gene>
<dbReference type="RefSeq" id="WP_009540967.1">
    <property type="nucleotide sequence ID" value="NZ_ANHY01000012.1"/>
</dbReference>
<dbReference type="InterPro" id="IPR011006">
    <property type="entry name" value="CheY-like_superfamily"/>
</dbReference>
<sequence>MTATILVVEDVEMNLDLMVQLLEDHCTVVTAADGAAGLAAAARVRPDIILMDLSLPVLDGWEATRRLKADPELASIPVIALSAHAMAGDAEKARAAGCDEYLAKPLDEDQLFDRLRAFLGAGALDGEPAP</sequence>
<proteinExistence type="predicted"/>
<name>K9HLP1_9PROT</name>
<comment type="caution">
    <text evidence="5">The sequence shown here is derived from an EMBL/GenBank/DDBJ whole genome shotgun (WGS) entry which is preliminary data.</text>
</comment>
<accession>K9HLP1</accession>
<dbReference type="PANTHER" id="PTHR45339:SF1">
    <property type="entry name" value="HYBRID SIGNAL TRANSDUCTION HISTIDINE KINASE J"/>
    <property type="match status" value="1"/>
</dbReference>
<evidence type="ECO:0000313" key="5">
    <source>
        <dbReference type="EMBL" id="EKV29486.1"/>
    </source>
</evidence>
<feature type="modified residue" description="4-aspartylphosphate" evidence="3">
    <location>
        <position position="52"/>
    </location>
</feature>
<keyword evidence="6" id="KW-1185">Reference proteome</keyword>
<dbReference type="Proteomes" id="UP000009881">
    <property type="component" value="Unassembled WGS sequence"/>
</dbReference>
<dbReference type="eggNOG" id="COG0745">
    <property type="taxonomic scope" value="Bacteria"/>
</dbReference>
<dbReference type="EMBL" id="ANHY01000012">
    <property type="protein sequence ID" value="EKV29486.1"/>
    <property type="molecule type" value="Genomic_DNA"/>
</dbReference>
<dbReference type="InterPro" id="IPR001789">
    <property type="entry name" value="Sig_transdc_resp-reg_receiver"/>
</dbReference>
<feature type="domain" description="Response regulatory" evidence="4">
    <location>
        <begin position="4"/>
        <end position="119"/>
    </location>
</feature>
<evidence type="ECO:0000256" key="3">
    <source>
        <dbReference type="PROSITE-ProRule" id="PRU00169"/>
    </source>
</evidence>
<evidence type="ECO:0000259" key="4">
    <source>
        <dbReference type="PROSITE" id="PS50110"/>
    </source>
</evidence>
<dbReference type="AlphaFoldDB" id="K9HLP1"/>
<dbReference type="Gene3D" id="3.40.50.2300">
    <property type="match status" value="1"/>
</dbReference>
<dbReference type="OrthoDB" id="9800897at2"/>
<keyword evidence="2" id="KW-0902">Two-component regulatory system</keyword>
<protein>
    <submittedName>
        <fullName evidence="5">Response regulator receiver domain protein</fullName>
    </submittedName>
</protein>
<dbReference type="PROSITE" id="PS50110">
    <property type="entry name" value="RESPONSE_REGULATORY"/>
    <property type="match status" value="1"/>
</dbReference>
<reference evidence="5 6" key="1">
    <citation type="journal article" date="2013" name="Genome Announc.">
        <title>Draft Genome Sequence of an Alphaproteobacterium, Caenispirillum salinarum AK4(T), Isolated from a Solar Saltern.</title>
        <authorList>
            <person name="Khatri I."/>
            <person name="Singh A."/>
            <person name="Korpole S."/>
            <person name="Pinnaka A.K."/>
            <person name="Subramanian S."/>
        </authorList>
    </citation>
    <scope>NUCLEOTIDE SEQUENCE [LARGE SCALE GENOMIC DNA]</scope>
    <source>
        <strain evidence="5 6">AK4</strain>
    </source>
</reference>
<dbReference type="GO" id="GO:0000160">
    <property type="term" value="P:phosphorelay signal transduction system"/>
    <property type="evidence" value="ECO:0007669"/>
    <property type="project" value="UniProtKB-KW"/>
</dbReference>